<gene>
    <name evidence="1" type="ORF">OU421_02855</name>
</gene>
<protein>
    <submittedName>
        <fullName evidence="1">Uncharacterized protein</fullName>
    </submittedName>
</protein>
<accession>A0A9X9S5H4</accession>
<proteinExistence type="predicted"/>
<name>A0A9X9S5H4_METOG</name>
<evidence type="ECO:0000313" key="1">
    <source>
        <dbReference type="EMBL" id="WAI01830.1"/>
    </source>
</evidence>
<sequence>MKPLIRTDPNETPTLPPLHEIANGYPGDAPETGHRINEIGQALFCVFPLSFITP</sequence>
<evidence type="ECO:0000313" key="2">
    <source>
        <dbReference type="Proteomes" id="UP001163096"/>
    </source>
</evidence>
<keyword evidence="2" id="KW-1185">Reference proteome</keyword>
<dbReference type="AlphaFoldDB" id="A0A9X9S5H4"/>
<dbReference type="RefSeq" id="WP_268187107.1">
    <property type="nucleotide sequence ID" value="NZ_CP113361.1"/>
</dbReference>
<dbReference type="KEGG" id="mou:OU421_02855"/>
<organism evidence="1 2">
    <name type="scientific">Methanogenium organophilum</name>
    <dbReference type="NCBI Taxonomy" id="2199"/>
    <lineage>
        <taxon>Archaea</taxon>
        <taxon>Methanobacteriati</taxon>
        <taxon>Methanobacteriota</taxon>
        <taxon>Stenosarchaea group</taxon>
        <taxon>Methanomicrobia</taxon>
        <taxon>Methanomicrobiales</taxon>
        <taxon>Methanomicrobiaceae</taxon>
        <taxon>Methanogenium</taxon>
    </lineage>
</organism>
<dbReference type="EMBL" id="CP113361">
    <property type="protein sequence ID" value="WAI01830.1"/>
    <property type="molecule type" value="Genomic_DNA"/>
</dbReference>
<reference evidence="1" key="1">
    <citation type="submission" date="2022-11" db="EMBL/GenBank/DDBJ databases">
        <title>Complete genome sequence of Methanogenium organophilum DSM 3596.</title>
        <authorList>
            <person name="Chen S.-C."/>
            <person name="Lai S.-J."/>
            <person name="You Y.-T."/>
        </authorList>
    </citation>
    <scope>NUCLEOTIDE SEQUENCE</scope>
    <source>
        <strain evidence="1">DSM 3596</strain>
    </source>
</reference>
<dbReference type="GeneID" id="76834007"/>
<dbReference type="Proteomes" id="UP001163096">
    <property type="component" value="Chromosome"/>
</dbReference>